<dbReference type="Proteomes" id="UP000653308">
    <property type="component" value="Unassembled WGS sequence"/>
</dbReference>
<reference evidence="2" key="1">
    <citation type="journal article" date="2019" name="Int. J. Syst. Evol. Microbiol.">
        <title>The Global Catalogue of Microorganisms (GCM) 10K type strain sequencing project: providing services to taxonomists for standard genome sequencing and annotation.</title>
        <authorList>
            <consortium name="The Broad Institute Genomics Platform"/>
            <consortium name="The Broad Institute Genome Sequencing Center for Infectious Disease"/>
            <person name="Wu L."/>
            <person name="Ma J."/>
        </authorList>
    </citation>
    <scope>NUCLEOTIDE SEQUENCE [LARGE SCALE GENOMIC DNA]</scope>
    <source>
        <strain evidence="2">JCM 4957</strain>
    </source>
</reference>
<organism evidence="1 2">
    <name type="scientific">Streptomyces djakartensis</name>
    <dbReference type="NCBI Taxonomy" id="68193"/>
    <lineage>
        <taxon>Bacteria</taxon>
        <taxon>Bacillati</taxon>
        <taxon>Actinomycetota</taxon>
        <taxon>Actinomycetes</taxon>
        <taxon>Kitasatosporales</taxon>
        <taxon>Streptomycetaceae</taxon>
        <taxon>Streptomyces</taxon>
    </lineage>
</organism>
<protein>
    <submittedName>
        <fullName evidence="1">Uncharacterized protein</fullName>
    </submittedName>
</protein>
<keyword evidence="2" id="KW-1185">Reference proteome</keyword>
<name>A0ABQ2Z933_9ACTN</name>
<proteinExistence type="predicted"/>
<dbReference type="RefSeq" id="WP_190196426.1">
    <property type="nucleotide sequence ID" value="NZ_BMWE01000002.1"/>
</dbReference>
<evidence type="ECO:0000313" key="1">
    <source>
        <dbReference type="EMBL" id="GGY07448.1"/>
    </source>
</evidence>
<dbReference type="EMBL" id="BMWE01000002">
    <property type="protein sequence ID" value="GGY07448.1"/>
    <property type="molecule type" value="Genomic_DNA"/>
</dbReference>
<accession>A0ABQ2Z933</accession>
<evidence type="ECO:0000313" key="2">
    <source>
        <dbReference type="Proteomes" id="UP000653308"/>
    </source>
</evidence>
<comment type="caution">
    <text evidence="1">The sequence shown here is derived from an EMBL/GenBank/DDBJ whole genome shotgun (WGS) entry which is preliminary data.</text>
</comment>
<gene>
    <name evidence="1" type="ORF">GCM10010384_09880</name>
</gene>
<sequence>MTVTRETSTDNAVFQLVANEFSKALADGIKKALEKLQDPAAFDHMFQEKVREQGLEGMPDSRSAFSGFWKLYRGCAVDIGWLNDSGEAPRSAMIVKELKAPQSALEDLGDGPAARWGIGIGFGPIQVGFHT</sequence>